<sequence>MPIEGEAPARFIPHCFNITICGSRWPASRLHCRLSSNQSTPSVTSGSDDLCSYLGFWPPFCSVRNNSTVHVCQNANEGIDCPHGTRRAPFNHRTPSPTPSLTSSAVSPRLFIST</sequence>
<feature type="compositionally biased region" description="Low complexity" evidence="1">
    <location>
        <begin position="99"/>
        <end position="108"/>
    </location>
</feature>
<proteinExistence type="predicted"/>
<dbReference type="Proteomes" id="UP000032180">
    <property type="component" value="Chromosome 10"/>
</dbReference>
<keyword evidence="3" id="KW-1185">Reference proteome</keyword>
<dbReference type="Gramene" id="LPERR10G09350.1">
    <property type="protein sequence ID" value="LPERR10G09350.1"/>
    <property type="gene ID" value="LPERR10G09350"/>
</dbReference>
<accession>A0A0D9XKG3</accession>
<reference evidence="3" key="2">
    <citation type="submission" date="2013-12" db="EMBL/GenBank/DDBJ databases">
        <authorList>
            <person name="Yu Y."/>
            <person name="Lee S."/>
            <person name="de Baynast K."/>
            <person name="Wissotski M."/>
            <person name="Liu L."/>
            <person name="Talag J."/>
            <person name="Goicoechea J."/>
            <person name="Angelova A."/>
            <person name="Jetty R."/>
            <person name="Kudrna D."/>
            <person name="Golser W."/>
            <person name="Rivera L."/>
            <person name="Zhang J."/>
            <person name="Wing R."/>
        </authorList>
    </citation>
    <scope>NUCLEOTIDE SEQUENCE</scope>
</reference>
<feature type="region of interest" description="Disordered" evidence="1">
    <location>
        <begin position="92"/>
        <end position="114"/>
    </location>
</feature>
<organism evidence="2 3">
    <name type="scientific">Leersia perrieri</name>
    <dbReference type="NCBI Taxonomy" id="77586"/>
    <lineage>
        <taxon>Eukaryota</taxon>
        <taxon>Viridiplantae</taxon>
        <taxon>Streptophyta</taxon>
        <taxon>Embryophyta</taxon>
        <taxon>Tracheophyta</taxon>
        <taxon>Spermatophyta</taxon>
        <taxon>Magnoliopsida</taxon>
        <taxon>Liliopsida</taxon>
        <taxon>Poales</taxon>
        <taxon>Poaceae</taxon>
        <taxon>BOP clade</taxon>
        <taxon>Oryzoideae</taxon>
        <taxon>Oryzeae</taxon>
        <taxon>Oryzinae</taxon>
        <taxon>Leersia</taxon>
    </lineage>
</organism>
<dbReference type="HOGENOM" id="CLU_2124636_0_0_1"/>
<name>A0A0D9XKG3_9ORYZ</name>
<evidence type="ECO:0000256" key="1">
    <source>
        <dbReference type="SAM" id="MobiDB-lite"/>
    </source>
</evidence>
<reference evidence="2" key="3">
    <citation type="submission" date="2015-04" db="UniProtKB">
        <authorList>
            <consortium name="EnsemblPlants"/>
        </authorList>
    </citation>
    <scope>IDENTIFICATION</scope>
</reference>
<dbReference type="AlphaFoldDB" id="A0A0D9XKG3"/>
<evidence type="ECO:0000313" key="2">
    <source>
        <dbReference type="EnsemblPlants" id="LPERR10G09350.1"/>
    </source>
</evidence>
<protein>
    <submittedName>
        <fullName evidence="2">Uncharacterized protein</fullName>
    </submittedName>
</protein>
<evidence type="ECO:0000313" key="3">
    <source>
        <dbReference type="Proteomes" id="UP000032180"/>
    </source>
</evidence>
<dbReference type="EnsemblPlants" id="LPERR10G09350.1">
    <property type="protein sequence ID" value="LPERR10G09350.1"/>
    <property type="gene ID" value="LPERR10G09350"/>
</dbReference>
<reference evidence="2 3" key="1">
    <citation type="submission" date="2012-08" db="EMBL/GenBank/DDBJ databases">
        <title>Oryza genome evolution.</title>
        <authorList>
            <person name="Wing R.A."/>
        </authorList>
    </citation>
    <scope>NUCLEOTIDE SEQUENCE</scope>
</reference>